<dbReference type="InParanoid" id="A0A1V9XS09"/>
<dbReference type="EMBL" id="MNPL01005209">
    <property type="protein sequence ID" value="OQR76172.1"/>
    <property type="molecule type" value="Genomic_DNA"/>
</dbReference>
<evidence type="ECO:0000256" key="1">
    <source>
        <dbReference type="SAM" id="MobiDB-lite"/>
    </source>
</evidence>
<evidence type="ECO:0000313" key="2">
    <source>
        <dbReference type="EMBL" id="OQR76172.1"/>
    </source>
</evidence>
<feature type="region of interest" description="Disordered" evidence="1">
    <location>
        <begin position="135"/>
        <end position="159"/>
    </location>
</feature>
<accession>A0A1V9XS09</accession>
<dbReference type="Proteomes" id="UP000192247">
    <property type="component" value="Unassembled WGS sequence"/>
</dbReference>
<sequence>MYTAILDFVNNLRLECSPLVAVREQHFVRWTAATRQANFIGSNVNIRVEECEGRAKNAVQRNLQRFNGSVHNGARDKAETASLNHRHQSVDCTTSRRARSGIVKVPESYDGRNGGHIGNESPLTTRETAALAVEETERGSPLKKSGGVWKYGKKKQAAY</sequence>
<name>A0A1V9XS09_9ACAR</name>
<dbReference type="AlphaFoldDB" id="A0A1V9XS09"/>
<gene>
    <name evidence="2" type="ORF">BIW11_07953</name>
</gene>
<comment type="caution">
    <text evidence="2">The sequence shown here is derived from an EMBL/GenBank/DDBJ whole genome shotgun (WGS) entry which is preliminary data.</text>
</comment>
<organism evidence="2 3">
    <name type="scientific">Tropilaelaps mercedesae</name>
    <dbReference type="NCBI Taxonomy" id="418985"/>
    <lineage>
        <taxon>Eukaryota</taxon>
        <taxon>Metazoa</taxon>
        <taxon>Ecdysozoa</taxon>
        <taxon>Arthropoda</taxon>
        <taxon>Chelicerata</taxon>
        <taxon>Arachnida</taxon>
        <taxon>Acari</taxon>
        <taxon>Parasitiformes</taxon>
        <taxon>Mesostigmata</taxon>
        <taxon>Gamasina</taxon>
        <taxon>Dermanyssoidea</taxon>
        <taxon>Laelapidae</taxon>
        <taxon>Tropilaelaps</taxon>
    </lineage>
</organism>
<protein>
    <submittedName>
        <fullName evidence="2">Uncharacterized protein</fullName>
    </submittedName>
</protein>
<keyword evidence="3" id="KW-1185">Reference proteome</keyword>
<reference evidence="2 3" key="1">
    <citation type="journal article" date="2017" name="Gigascience">
        <title>Draft genome of the honey bee ectoparasitic mite, Tropilaelaps mercedesae, is shaped by the parasitic life history.</title>
        <authorList>
            <person name="Dong X."/>
            <person name="Armstrong S.D."/>
            <person name="Xia D."/>
            <person name="Makepeace B.L."/>
            <person name="Darby A.C."/>
            <person name="Kadowaki T."/>
        </authorList>
    </citation>
    <scope>NUCLEOTIDE SEQUENCE [LARGE SCALE GENOMIC DNA]</scope>
    <source>
        <strain evidence="2">Wuxi-XJTLU</strain>
    </source>
</reference>
<evidence type="ECO:0000313" key="3">
    <source>
        <dbReference type="Proteomes" id="UP000192247"/>
    </source>
</evidence>
<proteinExistence type="predicted"/>